<reference evidence="3 4" key="1">
    <citation type="submission" date="2024-02" db="EMBL/GenBank/DDBJ databases">
        <title>A draft genome for the cacao thread blight pathogen Marasmius crinis-equi.</title>
        <authorList>
            <person name="Cohen S.P."/>
            <person name="Baruah I.K."/>
            <person name="Amoako-Attah I."/>
            <person name="Bukari Y."/>
            <person name="Meinhardt L.W."/>
            <person name="Bailey B.A."/>
        </authorList>
    </citation>
    <scope>NUCLEOTIDE SEQUENCE [LARGE SCALE GENOMIC DNA]</scope>
    <source>
        <strain evidence="3 4">GH-76</strain>
    </source>
</reference>
<keyword evidence="2" id="KW-0812">Transmembrane</keyword>
<feature type="transmembrane region" description="Helical" evidence="2">
    <location>
        <begin position="347"/>
        <end position="366"/>
    </location>
</feature>
<feature type="compositionally biased region" description="Low complexity" evidence="1">
    <location>
        <begin position="19"/>
        <end position="29"/>
    </location>
</feature>
<evidence type="ECO:0000256" key="2">
    <source>
        <dbReference type="SAM" id="Phobius"/>
    </source>
</evidence>
<keyword evidence="2" id="KW-1133">Transmembrane helix</keyword>
<feature type="transmembrane region" description="Helical" evidence="2">
    <location>
        <begin position="58"/>
        <end position="76"/>
    </location>
</feature>
<feature type="compositionally biased region" description="Polar residues" evidence="1">
    <location>
        <begin position="30"/>
        <end position="41"/>
    </location>
</feature>
<feature type="region of interest" description="Disordered" evidence="1">
    <location>
        <begin position="460"/>
        <end position="516"/>
    </location>
</feature>
<protein>
    <recommendedName>
        <fullName evidence="5">Transmembrane protein</fullName>
    </recommendedName>
</protein>
<comment type="caution">
    <text evidence="3">The sequence shown here is derived from an EMBL/GenBank/DDBJ whole genome shotgun (WGS) entry which is preliminary data.</text>
</comment>
<feature type="compositionally biased region" description="Polar residues" evidence="1">
    <location>
        <begin position="243"/>
        <end position="254"/>
    </location>
</feature>
<evidence type="ECO:0000313" key="3">
    <source>
        <dbReference type="EMBL" id="KAL0569557.1"/>
    </source>
</evidence>
<feature type="region of interest" description="Disordered" evidence="1">
    <location>
        <begin position="230"/>
        <end position="273"/>
    </location>
</feature>
<organism evidence="3 4">
    <name type="scientific">Marasmius crinis-equi</name>
    <dbReference type="NCBI Taxonomy" id="585013"/>
    <lineage>
        <taxon>Eukaryota</taxon>
        <taxon>Fungi</taxon>
        <taxon>Dikarya</taxon>
        <taxon>Basidiomycota</taxon>
        <taxon>Agaricomycotina</taxon>
        <taxon>Agaricomycetes</taxon>
        <taxon>Agaricomycetidae</taxon>
        <taxon>Agaricales</taxon>
        <taxon>Marasmiineae</taxon>
        <taxon>Marasmiaceae</taxon>
        <taxon>Marasmius</taxon>
    </lineage>
</organism>
<feature type="transmembrane region" description="Helical" evidence="2">
    <location>
        <begin position="281"/>
        <end position="298"/>
    </location>
</feature>
<feature type="transmembrane region" description="Helical" evidence="2">
    <location>
        <begin position="128"/>
        <end position="149"/>
    </location>
</feature>
<keyword evidence="2" id="KW-0472">Membrane</keyword>
<sequence>MASNIPQDVPQSKPEEVAVKTSASTASASLPTVMQQQQSPAQPAEDEAEVSCLELIPIRLILFFLVPICFRSMWVFNEPRTMTPRPRYLVESDITSRIPVYEGIRFYITAFIVVLFILIAIPHRNSGLWPGCASSAVIACVVLELVMIIEDIDKKIHTVMLPISDAPLVFHPVLSELALACGFQALLSSFLATSAMIYLIISFNGQFWNEGSEHFVAFLRNRFSAGDSPAEAEAEVRQDRDSSGSQRTGSPSNPVQAATVTQTETQGSAAKKDARKLPGPARVFIAFCAFCVFLDLSNSPLPIEIPSSWTTGIKTVQIYFYPQDALFMLFVYIAFPHRGSRLWRGWGSLAVLVCIVLQIASSLLGLTRAINSKRSLAPALQVVTEQQDPKDHNLVVRLALSEICWAVMLSSLLPPLLLYSFITSFNGRPYNEGSEHFVAFMDNCVWRYARFPFHPKGTSPVRAELQERERARSRRATQQTQSPLQAPGQVMRPKTTNPTPTEGEMEEMREVPISVV</sequence>
<evidence type="ECO:0000313" key="4">
    <source>
        <dbReference type="Proteomes" id="UP001465976"/>
    </source>
</evidence>
<feature type="region of interest" description="Disordered" evidence="1">
    <location>
        <begin position="1"/>
        <end position="41"/>
    </location>
</feature>
<accession>A0ABR3F3B2</accession>
<evidence type="ECO:0000256" key="1">
    <source>
        <dbReference type="SAM" id="MobiDB-lite"/>
    </source>
</evidence>
<feature type="transmembrane region" description="Helical" evidence="2">
    <location>
        <begin position="104"/>
        <end position="121"/>
    </location>
</feature>
<dbReference type="Proteomes" id="UP001465976">
    <property type="component" value="Unassembled WGS sequence"/>
</dbReference>
<dbReference type="EMBL" id="JBAHYK010001092">
    <property type="protein sequence ID" value="KAL0569557.1"/>
    <property type="molecule type" value="Genomic_DNA"/>
</dbReference>
<feature type="transmembrane region" description="Helical" evidence="2">
    <location>
        <begin position="318"/>
        <end position="335"/>
    </location>
</feature>
<feature type="compositionally biased region" description="Low complexity" evidence="1">
    <location>
        <begin position="255"/>
        <end position="266"/>
    </location>
</feature>
<proteinExistence type="predicted"/>
<gene>
    <name evidence="3" type="ORF">V5O48_012409</name>
</gene>
<feature type="compositionally biased region" description="Polar residues" evidence="1">
    <location>
        <begin position="1"/>
        <end position="10"/>
    </location>
</feature>
<evidence type="ECO:0008006" key="5">
    <source>
        <dbReference type="Google" id="ProtNLM"/>
    </source>
</evidence>
<keyword evidence="4" id="KW-1185">Reference proteome</keyword>
<name>A0ABR3F3B2_9AGAR</name>